<name>C6LZ92_GIAIB</name>
<protein>
    <recommendedName>
        <fullName evidence="4">Cyclin</fullName>
    </recommendedName>
</protein>
<feature type="compositionally biased region" description="Low complexity" evidence="1">
    <location>
        <begin position="1546"/>
        <end position="1558"/>
    </location>
</feature>
<feature type="region of interest" description="Disordered" evidence="1">
    <location>
        <begin position="1156"/>
        <end position="1256"/>
    </location>
</feature>
<gene>
    <name evidence="2" type="ORF">GL50581_4123</name>
</gene>
<dbReference type="InterPro" id="IPR036915">
    <property type="entry name" value="Cyclin-like_sf"/>
</dbReference>
<feature type="region of interest" description="Disordered" evidence="1">
    <location>
        <begin position="584"/>
        <end position="618"/>
    </location>
</feature>
<accession>C6LZ92</accession>
<dbReference type="Proteomes" id="UP000002488">
    <property type="component" value="Unassembled WGS sequence"/>
</dbReference>
<evidence type="ECO:0000313" key="3">
    <source>
        <dbReference type="Proteomes" id="UP000002488"/>
    </source>
</evidence>
<dbReference type="OrthoDB" id="10264655at2759"/>
<feature type="region of interest" description="Disordered" evidence="1">
    <location>
        <begin position="1579"/>
        <end position="1603"/>
    </location>
</feature>
<feature type="compositionally biased region" description="Polar residues" evidence="1">
    <location>
        <begin position="1191"/>
        <end position="1237"/>
    </location>
</feature>
<dbReference type="VEuPathDB" id="GiardiaDB:GL50581_4123"/>
<dbReference type="OMA" id="IAMNGPD"/>
<organism evidence="2 3">
    <name type="scientific">Giardia intestinalis (strain ATCC 50581 / GS clone H7)</name>
    <name type="common">Giardia lamblia</name>
    <dbReference type="NCBI Taxonomy" id="598745"/>
    <lineage>
        <taxon>Eukaryota</taxon>
        <taxon>Metamonada</taxon>
        <taxon>Diplomonadida</taxon>
        <taxon>Hexamitidae</taxon>
        <taxon>Giardiinae</taxon>
        <taxon>Giardia</taxon>
    </lineage>
</organism>
<dbReference type="EMBL" id="ACGJ01002920">
    <property type="protein sequence ID" value="EES98691.1"/>
    <property type="molecule type" value="Genomic_DNA"/>
</dbReference>
<feature type="compositionally biased region" description="Polar residues" evidence="1">
    <location>
        <begin position="62"/>
        <end position="85"/>
    </location>
</feature>
<sequence length="1858" mass="206108">MYYLTRIVKPCPSTLRSLRAHANKNAIIWLSVLITTSENDSQAPQTLAPVHPEVEQGPGDNTEASPVSTSDLSISKSQESVLSNSKFRRTGTDSINTDPTDTKTRRDTDADMCIPSYLSASTTEQSSNGAVVTVHEDLNSRASTTCEPTKLQDYSFPHYKSAALLERLNFVTNSSDRTPTTPTNRKLLGCPSTAEKLKIAMNGPDLPATPTLVSKREITHLDLQESLTPEEEYFITNYELKKLDNIINTVKEHLIKGAAVSQQPQTQTSLNSDYITMACYNIELTASYYYKRFFLTGSVHDYDTFYILLACVLLAAKVSGVPRTLNCTKPSFFAKLFVSPTAQETDYFEKILKNTEEWVYMRLGYDLCTTSLLDLFVCEGYQLFFAITDDGGDISLASDDSSIKKSSGAPELATITDTETPLLAAYCGLEPQDNDRAQGIKPLESLQEGQQRLDCVCTAPDLDLHVSSLTTVPPTTAYNASHGRVHKSRMCKVGSTSPIFESQGRAEPSSPSAVAFLGRDCSQLGGGSPHRWAALNTNCVPISSALCSPTKPVSPYTNLQFHHQKRLYPSYANARPSLINSAATNTAKDTTEPTSLFFSSTSERESKRGREGLDQQAPVHAVHTRVISETNMNISDLNMSNSVDTQLNESHADYISFPTFVPLKAVKFARFLHTTKRSKSTGAIQLWETESSTPSARLARTQSFYFSLASSAISLSSDAAFIYDSKDQHLPFGRWSSKNRAIHAPLSLVMDTFPLDSNRFEENLSGVIRNKPLLNIYNKDTLTIASSHTKPPLDDMLAPHIHLHQIHSDRKANFPCTVASVTPLQPPKDPSLAVRFAKEVTVHSVGDHLECEEVLCGGPSTRASVHPQKISKRIHRRKDRAVPFLLCPTGSPVSSGKALPDGALLSPQAIQYVAPEQVMQKWAPSRSASLRLQDSNRSTLPVYAAPPPPTDHVTYYDCSTEYGTDSTLSSSVCKIVSSSHGATRASAEDILLEIPTPRVEDSVRDPAPKSTSSIRKTRSLHTLHSPVHKLLRISSMLMPADYTLLSVSSSKRWLKRLADARSGIKTASYLCKHSYNSPVHISSTLKMSRSSSLVGFVMLRHIHKRAVNKATARFSRDFLWQVFSNPVLLTVQVRSLSPISYIEKLAMARKKYNLKKVESKARRTVSATRKSHDDNTLLESPSSDYQHESSDATSVQPENDTPNTLVTTSVHTIQPSNQVNTITDKSNPLTDPPQDSNDLGKDSDVPHTSVHSGACDTKDWSSISEQMYKLSLTSYQNASLSGDFRVHADSFNASNVSSQNKLLDIHCQCEAFPCHLPPHFRSNNQCAQPMHTKMPTFSYPSALHKTLTFHNISTVSAVLQDQSFSDDHYIKKMISSKAKTKLQELVSIEFSLVMQYILSTPSIMDYLVDSCGLVQFERTYQLAHSTLQHRLQSMACFGSVQEKKRASQLTPDNISMLSFIFAASYAYSMCFKYTDMLLLFSNASISVFLMAESLLLLYNKILPHVLAHTEGICNECGQHTLHNGSQDLPTMSPANLPLHPVRSNISSTSKSEQTHSSTIKSNILTLSFGGPQIIKKSKHEPVSDCNLEDESPSNTASSLSASSSLKSSEKQILSAEAVHKILSARSRSPIFRASLYNSIVSYQEPQNTDIPIADAFAFRMGGQQHSMISAEDASQRLGPLSAQASFDGSQSMLSSKKDTSDDLYNIMRAALFVIDTYPHHKKLRTHQQSLSTTLCDLKKKHFGFMYTTLKQPCSSEPISIKQYMAGINKIFELMQTHVLPRLKSCQYFIKQPGTVFHDIRYWQMVLKLDLDKKRYRELRSMLTGASEEQKISIKQRMDDISTKWNIAEDSYWDESDSY</sequence>
<proteinExistence type="predicted"/>
<feature type="compositionally biased region" description="Polar residues" evidence="1">
    <location>
        <begin position="584"/>
        <end position="601"/>
    </location>
</feature>
<dbReference type="Gene3D" id="1.10.472.10">
    <property type="entry name" value="Cyclin-like"/>
    <property type="match status" value="1"/>
</dbReference>
<reference evidence="2 3" key="1">
    <citation type="journal article" date="2009" name="PLoS Pathog.">
        <title>Draft genome sequencing of giardia intestinalis assemblage B isolate GS: is human giardiasis caused by two different species?</title>
        <authorList>
            <person name="Franzen O."/>
            <person name="Jerlstrom-Hultqvist J."/>
            <person name="Castro E."/>
            <person name="Sherwood E."/>
            <person name="Ankarklev J."/>
            <person name="Reiner D.S."/>
            <person name="Palm D."/>
            <person name="Andersson J.O."/>
            <person name="Andersson B."/>
            <person name="Svard S.G."/>
        </authorList>
    </citation>
    <scope>NUCLEOTIDE SEQUENCE [LARGE SCALE GENOMIC DNA]</scope>
    <source>
        <strain evidence="3">ATCC 50581 / GS clone H7</strain>
    </source>
</reference>
<feature type="region of interest" description="Disordered" evidence="1">
    <location>
        <begin position="41"/>
        <end position="108"/>
    </location>
</feature>
<evidence type="ECO:0000256" key="1">
    <source>
        <dbReference type="SAM" id="MobiDB-lite"/>
    </source>
</evidence>
<feature type="region of interest" description="Disordered" evidence="1">
    <location>
        <begin position="1539"/>
        <end position="1558"/>
    </location>
</feature>
<feature type="compositionally biased region" description="Low complexity" evidence="1">
    <location>
        <begin position="1592"/>
        <end position="1603"/>
    </location>
</feature>
<evidence type="ECO:0008006" key="4">
    <source>
        <dbReference type="Google" id="ProtNLM"/>
    </source>
</evidence>
<feature type="compositionally biased region" description="Basic and acidic residues" evidence="1">
    <location>
        <begin position="602"/>
        <end position="613"/>
    </location>
</feature>
<comment type="caution">
    <text evidence="2">The sequence shown here is derived from an EMBL/GenBank/DDBJ whole genome shotgun (WGS) entry which is preliminary data.</text>
</comment>
<evidence type="ECO:0000313" key="2">
    <source>
        <dbReference type="EMBL" id="EES98691.1"/>
    </source>
</evidence>
<dbReference type="SUPFAM" id="SSF47954">
    <property type="entry name" value="Cyclin-like"/>
    <property type="match status" value="1"/>
</dbReference>